<gene>
    <name evidence="1" type="ORF">CRG98_036312</name>
</gene>
<evidence type="ECO:0000313" key="2">
    <source>
        <dbReference type="Proteomes" id="UP000233551"/>
    </source>
</evidence>
<reference evidence="1 2" key="1">
    <citation type="submission" date="2017-11" db="EMBL/GenBank/DDBJ databases">
        <title>De-novo sequencing of pomegranate (Punica granatum L.) genome.</title>
        <authorList>
            <person name="Akparov Z."/>
            <person name="Amiraslanov A."/>
            <person name="Hajiyeva S."/>
            <person name="Abbasov M."/>
            <person name="Kaur K."/>
            <person name="Hamwieh A."/>
            <person name="Solovyev V."/>
            <person name="Salamov A."/>
            <person name="Braich B."/>
            <person name="Kosarev P."/>
            <person name="Mahmoud A."/>
            <person name="Hajiyev E."/>
            <person name="Babayeva S."/>
            <person name="Izzatullayeva V."/>
            <person name="Mammadov A."/>
            <person name="Mammadov A."/>
            <person name="Sharifova S."/>
            <person name="Ojaghi J."/>
            <person name="Eynullazada K."/>
            <person name="Bayramov B."/>
            <person name="Abdulazimova A."/>
            <person name="Shahmuradov I."/>
        </authorList>
    </citation>
    <scope>NUCLEOTIDE SEQUENCE [LARGE SCALE GENOMIC DNA]</scope>
    <source>
        <strain evidence="2">cv. AG2017</strain>
        <tissue evidence="1">Leaf</tissue>
    </source>
</reference>
<dbReference type="AlphaFoldDB" id="A0A2I0IH46"/>
<keyword evidence="2" id="KW-1185">Reference proteome</keyword>
<protein>
    <submittedName>
        <fullName evidence="1">Uncharacterized protein</fullName>
    </submittedName>
</protein>
<comment type="caution">
    <text evidence="1">The sequence shown here is derived from an EMBL/GenBank/DDBJ whole genome shotgun (WGS) entry which is preliminary data.</text>
</comment>
<accession>A0A2I0IH46</accession>
<evidence type="ECO:0000313" key="1">
    <source>
        <dbReference type="EMBL" id="PKI43332.1"/>
    </source>
</evidence>
<sequence length="109" mass="12551">MSLGQQLLNLPPQLLMLPMTHLVMGSIWQRRSWLQVNLVLNITQGCHYFLVNDLLTIKYRIFGFLHILFFVFLRVNEECLFASGLSALGLPVTNFATSKAFHPTTRWSN</sequence>
<proteinExistence type="predicted"/>
<organism evidence="1 2">
    <name type="scientific">Punica granatum</name>
    <name type="common">Pomegranate</name>
    <dbReference type="NCBI Taxonomy" id="22663"/>
    <lineage>
        <taxon>Eukaryota</taxon>
        <taxon>Viridiplantae</taxon>
        <taxon>Streptophyta</taxon>
        <taxon>Embryophyta</taxon>
        <taxon>Tracheophyta</taxon>
        <taxon>Spermatophyta</taxon>
        <taxon>Magnoliopsida</taxon>
        <taxon>eudicotyledons</taxon>
        <taxon>Gunneridae</taxon>
        <taxon>Pentapetalae</taxon>
        <taxon>rosids</taxon>
        <taxon>malvids</taxon>
        <taxon>Myrtales</taxon>
        <taxon>Lythraceae</taxon>
        <taxon>Punica</taxon>
    </lineage>
</organism>
<dbReference type="Proteomes" id="UP000233551">
    <property type="component" value="Unassembled WGS sequence"/>
</dbReference>
<name>A0A2I0IH46_PUNGR</name>
<dbReference type="EMBL" id="PGOL01003058">
    <property type="protein sequence ID" value="PKI43332.1"/>
    <property type="molecule type" value="Genomic_DNA"/>
</dbReference>